<gene>
    <name evidence="1" type="ORF">OBBRIDRAFT_358246</name>
</gene>
<dbReference type="OrthoDB" id="2789670at2759"/>
<evidence type="ECO:0000313" key="1">
    <source>
        <dbReference type="EMBL" id="OCH84858.1"/>
    </source>
</evidence>
<accession>A0A8E2AI15</accession>
<reference evidence="1 2" key="1">
    <citation type="submission" date="2016-07" db="EMBL/GenBank/DDBJ databases">
        <title>Draft genome of the white-rot fungus Obba rivulosa 3A-2.</title>
        <authorList>
            <consortium name="DOE Joint Genome Institute"/>
            <person name="Miettinen O."/>
            <person name="Riley R."/>
            <person name="Acob R."/>
            <person name="Barry K."/>
            <person name="Cullen D."/>
            <person name="De Vries R."/>
            <person name="Hainaut M."/>
            <person name="Hatakka A."/>
            <person name="Henrissat B."/>
            <person name="Hilden K."/>
            <person name="Kuo R."/>
            <person name="Labutti K."/>
            <person name="Lipzen A."/>
            <person name="Makela M.R."/>
            <person name="Sandor L."/>
            <person name="Spatafora J.W."/>
            <person name="Grigoriev I.V."/>
            <person name="Hibbett D.S."/>
        </authorList>
    </citation>
    <scope>NUCLEOTIDE SEQUENCE [LARGE SCALE GENOMIC DNA]</scope>
    <source>
        <strain evidence="1 2">3A-2</strain>
    </source>
</reference>
<protein>
    <submittedName>
        <fullName evidence="1">Uncharacterized protein</fullName>
    </submittedName>
</protein>
<keyword evidence="2" id="KW-1185">Reference proteome</keyword>
<proteinExistence type="predicted"/>
<name>A0A8E2AI15_9APHY</name>
<organism evidence="1 2">
    <name type="scientific">Obba rivulosa</name>
    <dbReference type="NCBI Taxonomy" id="1052685"/>
    <lineage>
        <taxon>Eukaryota</taxon>
        <taxon>Fungi</taxon>
        <taxon>Dikarya</taxon>
        <taxon>Basidiomycota</taxon>
        <taxon>Agaricomycotina</taxon>
        <taxon>Agaricomycetes</taxon>
        <taxon>Polyporales</taxon>
        <taxon>Gelatoporiaceae</taxon>
        <taxon>Obba</taxon>
    </lineage>
</organism>
<dbReference type="AlphaFoldDB" id="A0A8E2AI15"/>
<sequence>MLMCYNYAWRDSRKMLHQDFHVNGFRPIQLEAAQHFVRTLLPTPNEVLEHLRQENPDSPRVQSRFISHCRSL</sequence>
<dbReference type="EMBL" id="KV722628">
    <property type="protein sequence ID" value="OCH84858.1"/>
    <property type="molecule type" value="Genomic_DNA"/>
</dbReference>
<evidence type="ECO:0000313" key="2">
    <source>
        <dbReference type="Proteomes" id="UP000250043"/>
    </source>
</evidence>
<dbReference type="Proteomes" id="UP000250043">
    <property type="component" value="Unassembled WGS sequence"/>
</dbReference>